<protein>
    <submittedName>
        <fullName evidence="3">Alpha/Beta hydrolase protein</fullName>
    </submittedName>
</protein>
<dbReference type="GO" id="GO:0016787">
    <property type="term" value="F:hydrolase activity"/>
    <property type="evidence" value="ECO:0007669"/>
    <property type="project" value="UniProtKB-KW"/>
</dbReference>
<dbReference type="GeneID" id="77729365"/>
<proteinExistence type="predicted"/>
<dbReference type="EMBL" id="JAKWFO010000008">
    <property type="protein sequence ID" value="KAI9633893.1"/>
    <property type="molecule type" value="Genomic_DNA"/>
</dbReference>
<dbReference type="InterPro" id="IPR050300">
    <property type="entry name" value="GDXG_lipolytic_enzyme"/>
</dbReference>
<dbReference type="Proteomes" id="UP001164286">
    <property type="component" value="Unassembled WGS sequence"/>
</dbReference>
<comment type="caution">
    <text evidence="3">The sequence shown here is derived from an EMBL/GenBank/DDBJ whole genome shotgun (WGS) entry which is preliminary data.</text>
</comment>
<feature type="domain" description="Alpha/beta hydrolase fold-3" evidence="2">
    <location>
        <begin position="164"/>
        <end position="381"/>
    </location>
</feature>
<dbReference type="PANTHER" id="PTHR48081:SF31">
    <property type="entry name" value="STERYL ACETYL HYDROLASE MUG81-RELATED"/>
    <property type="match status" value="1"/>
</dbReference>
<dbReference type="InterPro" id="IPR013094">
    <property type="entry name" value="AB_hydrolase_3"/>
</dbReference>
<dbReference type="PANTHER" id="PTHR48081">
    <property type="entry name" value="AB HYDROLASE SUPERFAMILY PROTEIN C4A8.06C"/>
    <property type="match status" value="1"/>
</dbReference>
<dbReference type="SUPFAM" id="SSF53474">
    <property type="entry name" value="alpha/beta-Hydrolases"/>
    <property type="match status" value="1"/>
</dbReference>
<dbReference type="InterPro" id="IPR029058">
    <property type="entry name" value="AB_hydrolase_fold"/>
</dbReference>
<dbReference type="Gene3D" id="3.40.50.1820">
    <property type="entry name" value="alpha/beta hydrolase"/>
    <property type="match status" value="1"/>
</dbReference>
<gene>
    <name evidence="3" type="ORF">MKK02DRAFT_38563</name>
</gene>
<dbReference type="AlphaFoldDB" id="A0AA38H4A8"/>
<keyword evidence="1 3" id="KW-0378">Hydrolase</keyword>
<accession>A0AA38H4A8</accession>
<dbReference type="RefSeq" id="XP_052943670.1">
    <property type="nucleotide sequence ID" value="XM_053090160.1"/>
</dbReference>
<organism evidence="3 4">
    <name type="scientific">Dioszegia hungarica</name>
    <dbReference type="NCBI Taxonomy" id="4972"/>
    <lineage>
        <taxon>Eukaryota</taxon>
        <taxon>Fungi</taxon>
        <taxon>Dikarya</taxon>
        <taxon>Basidiomycota</taxon>
        <taxon>Agaricomycotina</taxon>
        <taxon>Tremellomycetes</taxon>
        <taxon>Tremellales</taxon>
        <taxon>Bulleribasidiaceae</taxon>
        <taxon>Dioszegia</taxon>
    </lineage>
</organism>
<evidence type="ECO:0000259" key="2">
    <source>
        <dbReference type="Pfam" id="PF07859"/>
    </source>
</evidence>
<sequence length="405" mass="44689">MTSTPHLRSAPSPATPASTSPLLFSILNTLTYPHILFIGVPSLAYSTLKYLLSPRPFASWSLSEALFIRYKKVQNGPSSFVLPPLPPYSEEWTVPATQFNTVSQDELKRIDIEVVSVPPVPAGMQTGIALCPGVESVLRPGFWLTPDTSKGRADEKAKEGEKVVLHLHGGGYVRGHPLWIDCPHGIALTLDQRLFSMNYRKCLSDSTAFPAPLLDALAGYIYLTRTLSFPPEAITLIGESAGAHLCLILSRYLSDLSLPQPGRLVLISPWADFMMNPADLRGTYASYADYDFLLPDRLAMGARSATRHYTPEMVRGAYFSPALARAGEYTYLGDWDDAKRTRVMLVYGTKEVFEDEDKAVVAGMIRDRVDVAVYTDIDGWHTKVSGEPVANKKFRQGLLEWSSAA</sequence>
<name>A0AA38H4A8_9TREE</name>
<keyword evidence="4" id="KW-1185">Reference proteome</keyword>
<evidence type="ECO:0000313" key="3">
    <source>
        <dbReference type="EMBL" id="KAI9633893.1"/>
    </source>
</evidence>
<evidence type="ECO:0000256" key="1">
    <source>
        <dbReference type="ARBA" id="ARBA00022801"/>
    </source>
</evidence>
<dbReference type="Pfam" id="PF07859">
    <property type="entry name" value="Abhydrolase_3"/>
    <property type="match status" value="1"/>
</dbReference>
<evidence type="ECO:0000313" key="4">
    <source>
        <dbReference type="Proteomes" id="UP001164286"/>
    </source>
</evidence>
<reference evidence="3" key="1">
    <citation type="journal article" date="2022" name="G3 (Bethesda)">
        <title>High quality genome of the basidiomycete yeast Dioszegia hungarica PDD-24b-2 isolated from cloud water.</title>
        <authorList>
            <person name="Jarrige D."/>
            <person name="Haridas S."/>
            <person name="Bleykasten-Grosshans C."/>
            <person name="Joly M."/>
            <person name="Nadalig T."/>
            <person name="Sancelme M."/>
            <person name="Vuilleumier S."/>
            <person name="Grigoriev I.V."/>
            <person name="Amato P."/>
            <person name="Bringel F."/>
        </authorList>
    </citation>
    <scope>NUCLEOTIDE SEQUENCE</scope>
    <source>
        <strain evidence="3">PDD-24b-2</strain>
    </source>
</reference>